<proteinExistence type="predicted"/>
<dbReference type="InterPro" id="IPR036388">
    <property type="entry name" value="WH-like_DNA-bd_sf"/>
</dbReference>
<reference evidence="3" key="1">
    <citation type="journal article" date="2019" name="Int. J. Syst. Evol. Microbiol.">
        <title>The Global Catalogue of Microorganisms (GCM) 10K type strain sequencing project: providing services to taxonomists for standard genome sequencing and annotation.</title>
        <authorList>
            <consortium name="The Broad Institute Genomics Platform"/>
            <consortium name="The Broad Institute Genome Sequencing Center for Infectious Disease"/>
            <person name="Wu L."/>
            <person name="Ma J."/>
        </authorList>
    </citation>
    <scope>NUCLEOTIDE SEQUENCE [LARGE SCALE GENOMIC DNA]</scope>
    <source>
        <strain evidence="3">KACC 13778</strain>
    </source>
</reference>
<dbReference type="InterPro" id="IPR000792">
    <property type="entry name" value="Tscrpt_reg_LuxR_C"/>
</dbReference>
<dbReference type="PROSITE" id="PS50043">
    <property type="entry name" value="HTH_LUXR_2"/>
    <property type="match status" value="1"/>
</dbReference>
<dbReference type="Gene3D" id="1.10.10.10">
    <property type="entry name" value="Winged helix-like DNA-binding domain superfamily/Winged helix DNA-binding domain"/>
    <property type="match status" value="1"/>
</dbReference>
<name>A0ABW0MX39_9ACTN</name>
<keyword evidence="3" id="KW-1185">Reference proteome</keyword>
<protein>
    <submittedName>
        <fullName evidence="2">LuxR C-terminal-related transcriptional regulator</fullName>
    </submittedName>
</protein>
<dbReference type="Pfam" id="PF00196">
    <property type="entry name" value="GerE"/>
    <property type="match status" value="1"/>
</dbReference>
<accession>A0ABW0MX39</accession>
<dbReference type="InterPro" id="IPR016032">
    <property type="entry name" value="Sig_transdc_resp-reg_C-effctor"/>
</dbReference>
<gene>
    <name evidence="2" type="ORF">ACFPKY_02520</name>
</gene>
<evidence type="ECO:0000259" key="1">
    <source>
        <dbReference type="PROSITE" id="PS50043"/>
    </source>
</evidence>
<dbReference type="Proteomes" id="UP001595956">
    <property type="component" value="Unassembled WGS sequence"/>
</dbReference>
<dbReference type="RefSeq" id="WP_345177743.1">
    <property type="nucleotide sequence ID" value="NZ_BAABFQ010000006.1"/>
</dbReference>
<evidence type="ECO:0000313" key="2">
    <source>
        <dbReference type="EMBL" id="MFC5491953.1"/>
    </source>
</evidence>
<feature type="domain" description="HTH luxR-type" evidence="1">
    <location>
        <begin position="271"/>
        <end position="330"/>
    </location>
</feature>
<sequence>MARSGPASVLTALGFAPGVDRLYQRVRTHSGRPLARVAAATLRTPGELLEDLDPLVRAGIVRLEGEELVVEPPAEALRIMVAVQAAHAERALHRLEGLTEAVALLADEAHVGRDDHDETVPVDGEVVTASDPARIHAMVRDLVRHSRGDLLWLRPDQWRGPNEHKMAELIEDALRHGGRSSRAIYPQHATREAPGALAARAAAGEQVRLLPEVPSRMLVIGDTHVLLPGRLGYADIPLVVVRQTAVVEAAAQWFELLWERAAAPASGRAEARRDLRRFLLQQLASGAHDEQIARNLGISLRTVRRRVADLMAELGADTRFQAGVEAARRGWL</sequence>
<comment type="caution">
    <text evidence="2">The sequence shown here is derived from an EMBL/GenBank/DDBJ whole genome shotgun (WGS) entry which is preliminary data.</text>
</comment>
<dbReference type="EMBL" id="JBHSMD010000001">
    <property type="protein sequence ID" value="MFC5491953.1"/>
    <property type="molecule type" value="Genomic_DNA"/>
</dbReference>
<dbReference type="CDD" id="cd06170">
    <property type="entry name" value="LuxR_C_like"/>
    <property type="match status" value="1"/>
</dbReference>
<organism evidence="2 3">
    <name type="scientific">Nocardioides caricicola</name>
    <dbReference type="NCBI Taxonomy" id="634770"/>
    <lineage>
        <taxon>Bacteria</taxon>
        <taxon>Bacillati</taxon>
        <taxon>Actinomycetota</taxon>
        <taxon>Actinomycetes</taxon>
        <taxon>Propionibacteriales</taxon>
        <taxon>Nocardioidaceae</taxon>
        <taxon>Nocardioides</taxon>
    </lineage>
</organism>
<dbReference type="SUPFAM" id="SSF46894">
    <property type="entry name" value="C-terminal effector domain of the bipartite response regulators"/>
    <property type="match status" value="1"/>
</dbReference>
<evidence type="ECO:0000313" key="3">
    <source>
        <dbReference type="Proteomes" id="UP001595956"/>
    </source>
</evidence>
<dbReference type="SMART" id="SM00421">
    <property type="entry name" value="HTH_LUXR"/>
    <property type="match status" value="1"/>
</dbReference>